<sequence length="111" mass="12732">MPPNRLLQQYVFHMTTTTGDNTLQASQNSSNGRVQQAKVADSWFTLNNFTDEALYFALSIHVHWSLWIRSASSYNRHICIFPPKSLVPAPSRDCFLSYFSCLKTNLVTQRC</sequence>
<organism evidence="1 2">
    <name type="scientific">Araneus ventricosus</name>
    <name type="common">Orbweaver spider</name>
    <name type="synonym">Epeira ventricosa</name>
    <dbReference type="NCBI Taxonomy" id="182803"/>
    <lineage>
        <taxon>Eukaryota</taxon>
        <taxon>Metazoa</taxon>
        <taxon>Ecdysozoa</taxon>
        <taxon>Arthropoda</taxon>
        <taxon>Chelicerata</taxon>
        <taxon>Arachnida</taxon>
        <taxon>Araneae</taxon>
        <taxon>Araneomorphae</taxon>
        <taxon>Entelegynae</taxon>
        <taxon>Araneoidea</taxon>
        <taxon>Araneidae</taxon>
        <taxon>Araneus</taxon>
    </lineage>
</organism>
<accession>A0A4Y2M4D2</accession>
<reference evidence="1 2" key="1">
    <citation type="journal article" date="2019" name="Sci. Rep.">
        <title>Orb-weaving spider Araneus ventricosus genome elucidates the spidroin gene catalogue.</title>
        <authorList>
            <person name="Kono N."/>
            <person name="Nakamura H."/>
            <person name="Ohtoshi R."/>
            <person name="Moran D.A.P."/>
            <person name="Shinohara A."/>
            <person name="Yoshida Y."/>
            <person name="Fujiwara M."/>
            <person name="Mori M."/>
            <person name="Tomita M."/>
            <person name="Arakawa K."/>
        </authorList>
    </citation>
    <scope>NUCLEOTIDE SEQUENCE [LARGE SCALE GENOMIC DNA]</scope>
</reference>
<comment type="caution">
    <text evidence="1">The sequence shown here is derived from an EMBL/GenBank/DDBJ whole genome shotgun (WGS) entry which is preliminary data.</text>
</comment>
<dbReference type="EMBL" id="BGPR01006715">
    <property type="protein sequence ID" value="GBN21283.1"/>
    <property type="molecule type" value="Genomic_DNA"/>
</dbReference>
<protein>
    <submittedName>
        <fullName evidence="1">Uncharacterized protein</fullName>
    </submittedName>
</protein>
<evidence type="ECO:0000313" key="1">
    <source>
        <dbReference type="EMBL" id="GBN21283.1"/>
    </source>
</evidence>
<evidence type="ECO:0000313" key="2">
    <source>
        <dbReference type="Proteomes" id="UP000499080"/>
    </source>
</evidence>
<dbReference type="Proteomes" id="UP000499080">
    <property type="component" value="Unassembled WGS sequence"/>
</dbReference>
<dbReference type="AlphaFoldDB" id="A0A4Y2M4D2"/>
<keyword evidence="2" id="KW-1185">Reference proteome</keyword>
<name>A0A4Y2M4D2_ARAVE</name>
<gene>
    <name evidence="1" type="ORF">AVEN_29571_1</name>
</gene>
<proteinExistence type="predicted"/>